<evidence type="ECO:0000313" key="3">
    <source>
        <dbReference type="RefSeq" id="XP_027075749.2"/>
    </source>
</evidence>
<dbReference type="InterPro" id="IPR002156">
    <property type="entry name" value="RNaseH_domain"/>
</dbReference>
<reference evidence="3" key="2">
    <citation type="submission" date="2025-08" db="UniProtKB">
        <authorList>
            <consortium name="RefSeq"/>
        </authorList>
    </citation>
    <scope>IDENTIFICATION</scope>
    <source>
        <tissue evidence="3">Leaves</tissue>
    </source>
</reference>
<dbReference type="AlphaFoldDB" id="A0A6P6TBC6"/>
<reference evidence="2" key="1">
    <citation type="journal article" date="2025" name="Foods">
        <title>Unveiling the Microbial Signatures of Arabica Coffee Cherries: Insights into Ripeness Specific Diversity, Functional Traits, and Implications for Quality and Safety.</title>
        <authorList>
            <consortium name="RefSeq"/>
            <person name="Tenea G.N."/>
            <person name="Cifuentes V."/>
            <person name="Reyes P."/>
            <person name="Cevallos-Vallejos M."/>
        </authorList>
    </citation>
    <scope>NUCLEOTIDE SEQUENCE [LARGE SCALE GENOMIC DNA]</scope>
</reference>
<dbReference type="GO" id="GO:0003676">
    <property type="term" value="F:nucleic acid binding"/>
    <property type="evidence" value="ECO:0007669"/>
    <property type="project" value="InterPro"/>
</dbReference>
<organism evidence="2 3">
    <name type="scientific">Coffea arabica</name>
    <name type="common">Arabian coffee</name>
    <dbReference type="NCBI Taxonomy" id="13443"/>
    <lineage>
        <taxon>Eukaryota</taxon>
        <taxon>Viridiplantae</taxon>
        <taxon>Streptophyta</taxon>
        <taxon>Embryophyta</taxon>
        <taxon>Tracheophyta</taxon>
        <taxon>Spermatophyta</taxon>
        <taxon>Magnoliopsida</taxon>
        <taxon>eudicotyledons</taxon>
        <taxon>Gunneridae</taxon>
        <taxon>Pentapetalae</taxon>
        <taxon>asterids</taxon>
        <taxon>lamiids</taxon>
        <taxon>Gentianales</taxon>
        <taxon>Rubiaceae</taxon>
        <taxon>Ixoroideae</taxon>
        <taxon>Gardenieae complex</taxon>
        <taxon>Bertiereae - Coffeeae clade</taxon>
        <taxon>Coffeeae</taxon>
        <taxon>Coffea</taxon>
    </lineage>
</organism>
<dbReference type="Pfam" id="PF13456">
    <property type="entry name" value="RVT_3"/>
    <property type="match status" value="1"/>
</dbReference>
<dbReference type="Proteomes" id="UP001652660">
    <property type="component" value="Chromosome 7c"/>
</dbReference>
<name>A0A6P6TBC6_COFAR</name>
<feature type="domain" description="RNase H type-1" evidence="1">
    <location>
        <begin position="125"/>
        <end position="202"/>
    </location>
</feature>
<dbReference type="RefSeq" id="XP_027075749.2">
    <property type="nucleotide sequence ID" value="XM_027219948.2"/>
</dbReference>
<protein>
    <recommendedName>
        <fullName evidence="1">RNase H type-1 domain-containing protein</fullName>
    </recommendedName>
</protein>
<dbReference type="GeneID" id="113699577"/>
<dbReference type="InterPro" id="IPR052929">
    <property type="entry name" value="RNase_H-like_EbsB-rel"/>
</dbReference>
<dbReference type="GO" id="GO:0004523">
    <property type="term" value="F:RNA-DNA hybrid ribonuclease activity"/>
    <property type="evidence" value="ECO:0007669"/>
    <property type="project" value="InterPro"/>
</dbReference>
<sequence length="204" mass="23532">MFFTCPRAQIVWKLAPIRWEKLRDLQCNLWRWGEVVAQTGSKEDGMKHINLTVNILWQIWKARGNVVFEQQRGEARDIVLRAQQEWLEYEEVLQQEGATKQKGMAANQKEQVKVPSVEGIIRFSTDAALNARMIRTGKGIVARHRTGKIIRAKGVVERKKGEALMEETLTIRLALQMAREVGWRKIAILSDCKMATDYIRCNNV</sequence>
<dbReference type="PANTHER" id="PTHR47074:SF11">
    <property type="entry name" value="REVERSE TRANSCRIPTASE-LIKE PROTEIN"/>
    <property type="match status" value="1"/>
</dbReference>
<keyword evidence="2" id="KW-1185">Reference proteome</keyword>
<dbReference type="OrthoDB" id="1298940at2759"/>
<evidence type="ECO:0000259" key="1">
    <source>
        <dbReference type="Pfam" id="PF13456"/>
    </source>
</evidence>
<evidence type="ECO:0000313" key="2">
    <source>
        <dbReference type="Proteomes" id="UP001652660"/>
    </source>
</evidence>
<proteinExistence type="predicted"/>
<accession>A0A6P6TBC6</accession>
<dbReference type="PANTHER" id="PTHR47074">
    <property type="entry name" value="BNAC02G40300D PROTEIN"/>
    <property type="match status" value="1"/>
</dbReference>
<gene>
    <name evidence="3" type="primary">LOC113699577</name>
</gene>